<evidence type="ECO:0000256" key="1">
    <source>
        <dbReference type="ARBA" id="ARBA00004651"/>
    </source>
</evidence>
<evidence type="ECO:0000256" key="5">
    <source>
        <dbReference type="ARBA" id="ARBA00022741"/>
    </source>
</evidence>
<keyword evidence="6" id="KW-0067">ATP-binding</keyword>
<sequence>MESTFCDRSFGPRVDTACRQFDFTLYFEDLFLAAGPSTLFLLLSAVALYVNFTSKTVVKFSWLLVWKAAVFFSLPLFQLALLVIRTNDPRIQTDASLVADTLCFVAALTAAALTWLQHHRSEKPSTVLSLYLTASTLTQVARARTFWLTGGNTPAAGAATVAALLTAACLAVESREKVKILLQPEHFVQWGPEPFVGFWTIASYTWVFGLFRRGYSKSLNMDDLPPLAPDLRSTASVARLDSVFARYDKAKKYSLLKACFRACIKSLLAPVIPRLLLSAFTFAQPFMISDIIEFFDNRSISDDVGRGLIGGWTLVFLGMAFSRSLQSYYHFHFLTELRGSLISLIYSYTLRAKAVHGSEIDGVTLMGADVEAIVTGFFSLHDTWASLMDMTIAIYLLQRQMSYACIVPAIVVGVGFLITTKLSAMGNTLQRAWIEKLQERIELTSSILGGIRAFKMLGLTDHISRLVKRVRDIEIAGSRPLRILLCIEIFLSNVPSQVAPLGTFALFLVLSNAQGGNGLLISTAFTSLSLISLVTTPAVGLIQSIQPIIQCLGSFDRIQEFCLTIEQAEAAYAQQDGEHVANSNHIPDEGVIELQSLTSPLRDTIVDFRNKSFTWKAGDDAVLHNVTTAISKDKFTVVLGTTGSGKSTFLESILRETVPLDGYVTRNFGLVAYCSQVPWLINGTIRDNITGTPGICEDETWYNEVIAACGLEDDLENMSKGDKTLIGDDGGALSGGQRQRVSLARAVYSRYKVVLLDDIFSGIDSKNVVHITNQLLGSTGLLRRDGITTVLVTHAAAPIACADDAIVFENGEIVEQGNFATLRAGNGYVSQISFGQSSDNESFEVTDQGTVPTEPKFANQADTLDEEVETPQPSSQPTRDFSVYRFYSKACEHRSMALFMGICCLWIFCATFDVVVINWWSVANSESNGHADNGKYLGAYALLVLGVCVMNLSGCWLLLVTMVTRAATRLHHMLLESVLGGSLRFFNVTDIGDITNRFTQDLDLAGMNVPILFLNCATAFLGCIAQAILLAVYGKYLTAAFPFMLGAVFVIQRFYLRTSKQVRMMDIEAKAPVYLQFLETKKGAGSIRALGWQSRFADRLESCLDASQRAVYMRWAVVQWLSIVIDLLVVFLAIILVITLVLLRDSFQPGAVGVALLTVMQFNERLSHLILCWTSLEINIGAVSRIQGFIRDTVHEEKELKVEGTTAPPENWPSQGAVEFTNVVARYSPESQPALKNLSLRIEPGKKTAICGPSGSGKTSFLLSIAHMIDVQGSLMIDDVDIANMPISDLRSRINVVPQEPFLMPGSVRFNIDPFDKASDADIEKALRRLNIWDQVQSNGGLESKTSFSSWSVGERQLLCLARAMVRKSKLIILDEATSSVDTHIEAVIQDVLETEFAGHTVLSVVHRLGYIRQYDRVLVLKHGEIAECGTPQELLARPSTLSEMVQSRLYDTAE</sequence>
<dbReference type="FunFam" id="1.20.1560.10:FF:000066">
    <property type="entry name" value="ABC multidrug transporter (Eurofung)"/>
    <property type="match status" value="1"/>
</dbReference>
<feature type="domain" description="ABC transporter" evidence="10">
    <location>
        <begin position="606"/>
        <end position="835"/>
    </location>
</feature>
<dbReference type="Gene3D" id="1.20.1560.10">
    <property type="entry name" value="ABC transporter type 1, transmembrane domain"/>
    <property type="match status" value="2"/>
</dbReference>
<feature type="transmembrane region" description="Helical" evidence="9">
    <location>
        <begin position="897"/>
        <end position="920"/>
    </location>
</feature>
<evidence type="ECO:0000256" key="6">
    <source>
        <dbReference type="ARBA" id="ARBA00022840"/>
    </source>
</evidence>
<dbReference type="FunFam" id="1.20.1560.10:FF:000055">
    <property type="entry name" value="ABC multidrug transporter (Eurofung)"/>
    <property type="match status" value="1"/>
</dbReference>
<dbReference type="CDD" id="cd03244">
    <property type="entry name" value="ABCC_MRP_domain2"/>
    <property type="match status" value="1"/>
</dbReference>
<dbReference type="GO" id="GO:0005886">
    <property type="term" value="C:plasma membrane"/>
    <property type="evidence" value="ECO:0007669"/>
    <property type="project" value="UniProtKB-SubCell"/>
</dbReference>
<dbReference type="FunFam" id="3.40.50.300:FF:000630">
    <property type="entry name" value="ATP-binding cassette (ABC) transporter, putative"/>
    <property type="match status" value="1"/>
</dbReference>
<protein>
    <recommendedName>
        <fullName evidence="14">ABC transporter</fullName>
    </recommendedName>
</protein>
<feature type="domain" description="ABC transmembrane type-1" evidence="11">
    <location>
        <begin position="915"/>
        <end position="1177"/>
    </location>
</feature>
<dbReference type="InterPro" id="IPR003439">
    <property type="entry name" value="ABC_transporter-like_ATP-bd"/>
</dbReference>
<dbReference type="Pfam" id="PF00005">
    <property type="entry name" value="ABC_tran"/>
    <property type="match status" value="2"/>
</dbReference>
<dbReference type="InterPro" id="IPR056227">
    <property type="entry name" value="TMD0_ABC"/>
</dbReference>
<dbReference type="SUPFAM" id="SSF90123">
    <property type="entry name" value="ABC transporter transmembrane region"/>
    <property type="match status" value="2"/>
</dbReference>
<feature type="transmembrane region" description="Helical" evidence="9">
    <location>
        <begin position="64"/>
        <end position="84"/>
    </location>
</feature>
<dbReference type="STRING" id="1531966.A0A0A1TMR0"/>
<dbReference type="Proteomes" id="UP000039046">
    <property type="component" value="Unassembled WGS sequence"/>
</dbReference>
<evidence type="ECO:0000256" key="4">
    <source>
        <dbReference type="ARBA" id="ARBA00022692"/>
    </source>
</evidence>
<dbReference type="InterPro" id="IPR036640">
    <property type="entry name" value="ABC1_TM_sf"/>
</dbReference>
<dbReference type="PROSITE" id="PS50929">
    <property type="entry name" value="ABC_TM1F"/>
    <property type="match status" value="2"/>
</dbReference>
<feature type="transmembrane region" description="Helical" evidence="9">
    <location>
        <begin position="153"/>
        <end position="172"/>
    </location>
</feature>
<feature type="domain" description="ABC transporter" evidence="10">
    <location>
        <begin position="1218"/>
        <end position="1448"/>
    </location>
</feature>
<dbReference type="SMART" id="SM00382">
    <property type="entry name" value="AAA"/>
    <property type="match status" value="2"/>
</dbReference>
<dbReference type="InterPro" id="IPR050173">
    <property type="entry name" value="ABC_transporter_C-like"/>
</dbReference>
<dbReference type="InterPro" id="IPR011527">
    <property type="entry name" value="ABC1_TM_dom"/>
</dbReference>
<dbReference type="InterPro" id="IPR017871">
    <property type="entry name" value="ABC_transporter-like_CS"/>
</dbReference>
<feature type="transmembrane region" description="Helical" evidence="9">
    <location>
        <begin position="1117"/>
        <end position="1143"/>
    </location>
</feature>
<name>A0A0A1TMR0_9HYPO</name>
<feature type="transmembrane region" description="Helical" evidence="9">
    <location>
        <begin position="193"/>
        <end position="211"/>
    </location>
</feature>
<evidence type="ECO:0000256" key="7">
    <source>
        <dbReference type="ARBA" id="ARBA00022989"/>
    </source>
</evidence>
<feature type="transmembrane region" description="Helical" evidence="9">
    <location>
        <begin position="1012"/>
        <end position="1033"/>
    </location>
</feature>
<feature type="transmembrane region" description="Helical" evidence="9">
    <location>
        <begin position="307"/>
        <end position="325"/>
    </location>
</feature>
<dbReference type="Pfam" id="PF00664">
    <property type="entry name" value="ABC_membrane"/>
    <property type="match status" value="1"/>
</dbReference>
<dbReference type="GO" id="GO:0005524">
    <property type="term" value="F:ATP binding"/>
    <property type="evidence" value="ECO:0007669"/>
    <property type="project" value="UniProtKB-KW"/>
</dbReference>
<dbReference type="InterPro" id="IPR003593">
    <property type="entry name" value="AAA+_ATPase"/>
</dbReference>
<dbReference type="InterPro" id="IPR027417">
    <property type="entry name" value="P-loop_NTPase"/>
</dbReference>
<evidence type="ECO:0000256" key="8">
    <source>
        <dbReference type="ARBA" id="ARBA00023136"/>
    </source>
</evidence>
<evidence type="ECO:0000256" key="9">
    <source>
        <dbReference type="SAM" id="Phobius"/>
    </source>
</evidence>
<dbReference type="PANTHER" id="PTHR24223">
    <property type="entry name" value="ATP-BINDING CASSETTE SUB-FAMILY C"/>
    <property type="match status" value="1"/>
</dbReference>
<comment type="subcellular location">
    <subcellularLocation>
        <location evidence="1">Cell membrane</location>
        <topology evidence="1">Multi-pass membrane protein</topology>
    </subcellularLocation>
</comment>
<feature type="transmembrane region" description="Helical" evidence="9">
    <location>
        <begin position="96"/>
        <end position="116"/>
    </location>
</feature>
<feature type="transmembrane region" description="Helical" evidence="9">
    <location>
        <begin position="401"/>
        <end position="419"/>
    </location>
</feature>
<evidence type="ECO:0000256" key="3">
    <source>
        <dbReference type="ARBA" id="ARBA00022475"/>
    </source>
</evidence>
<dbReference type="CDD" id="cd18580">
    <property type="entry name" value="ABC_6TM_ABCC_D2"/>
    <property type="match status" value="1"/>
</dbReference>
<evidence type="ECO:0000259" key="11">
    <source>
        <dbReference type="PROSITE" id="PS50929"/>
    </source>
</evidence>
<dbReference type="EMBL" id="CDHN01000004">
    <property type="protein sequence ID" value="CEJ92378.1"/>
    <property type="molecule type" value="Genomic_DNA"/>
</dbReference>
<accession>A0A0A1TMR0</accession>
<dbReference type="OrthoDB" id="6500128at2759"/>
<dbReference type="PANTHER" id="PTHR24223:SF404">
    <property type="entry name" value="ABC MULTIDRUG TRANSPORTER (EUROFUNG)-RELATED"/>
    <property type="match status" value="1"/>
</dbReference>
<keyword evidence="7 9" id="KW-1133">Transmembrane helix</keyword>
<evidence type="ECO:0008006" key="14">
    <source>
        <dbReference type="Google" id="ProtNLM"/>
    </source>
</evidence>
<dbReference type="PROSITE" id="PS50893">
    <property type="entry name" value="ABC_TRANSPORTER_2"/>
    <property type="match status" value="2"/>
</dbReference>
<proteinExistence type="predicted"/>
<reference evidence="12 13" key="1">
    <citation type="journal article" date="2015" name="Genome Announc.">
        <title>Draft Genome Sequence and Gene Annotation of the Entomopathogenic Fungus Verticillium hemipterigenum.</title>
        <authorList>
            <person name="Horn F."/>
            <person name="Habel A."/>
            <person name="Scharf D.H."/>
            <person name="Dworschak J."/>
            <person name="Brakhage A.A."/>
            <person name="Guthke R."/>
            <person name="Hertweck C."/>
            <person name="Linde J."/>
        </authorList>
    </citation>
    <scope>NUCLEOTIDE SEQUENCE [LARGE SCALE GENOMIC DNA]</scope>
</reference>
<feature type="domain" description="ABC transmembrane type-1" evidence="11">
    <location>
        <begin position="275"/>
        <end position="550"/>
    </location>
</feature>
<organism evidence="12 13">
    <name type="scientific">[Torrubiella] hemipterigena</name>
    <dbReference type="NCBI Taxonomy" id="1531966"/>
    <lineage>
        <taxon>Eukaryota</taxon>
        <taxon>Fungi</taxon>
        <taxon>Dikarya</taxon>
        <taxon>Ascomycota</taxon>
        <taxon>Pezizomycotina</taxon>
        <taxon>Sordariomycetes</taxon>
        <taxon>Hypocreomycetidae</taxon>
        <taxon>Hypocreales</taxon>
        <taxon>Clavicipitaceae</taxon>
        <taxon>Clavicipitaceae incertae sedis</taxon>
        <taxon>'Torrubiella' clade</taxon>
    </lineage>
</organism>
<keyword evidence="8 9" id="KW-0472">Membrane</keyword>
<dbReference type="InterPro" id="IPR044726">
    <property type="entry name" value="ABCC_6TM_D2"/>
</dbReference>
<feature type="transmembrane region" description="Helical" evidence="9">
    <location>
        <begin position="30"/>
        <end position="52"/>
    </location>
</feature>
<evidence type="ECO:0000313" key="12">
    <source>
        <dbReference type="EMBL" id="CEJ92378.1"/>
    </source>
</evidence>
<keyword evidence="3" id="KW-1003">Cell membrane</keyword>
<dbReference type="Gene3D" id="3.40.50.300">
    <property type="entry name" value="P-loop containing nucleotide triphosphate hydrolases"/>
    <property type="match status" value="2"/>
</dbReference>
<gene>
    <name evidence="12" type="ORF">VHEMI08033</name>
</gene>
<dbReference type="GO" id="GO:0016887">
    <property type="term" value="F:ATP hydrolysis activity"/>
    <property type="evidence" value="ECO:0007669"/>
    <property type="project" value="InterPro"/>
</dbReference>
<dbReference type="PROSITE" id="PS00211">
    <property type="entry name" value="ABC_TRANSPORTER_1"/>
    <property type="match status" value="1"/>
</dbReference>
<keyword evidence="13" id="KW-1185">Reference proteome</keyword>
<dbReference type="CDD" id="cd18579">
    <property type="entry name" value="ABC_6TM_ABCC_D1"/>
    <property type="match status" value="1"/>
</dbReference>
<feature type="transmembrane region" description="Helical" evidence="9">
    <location>
        <begin position="940"/>
        <end position="963"/>
    </location>
</feature>
<feature type="transmembrane region" description="Helical" evidence="9">
    <location>
        <begin position="1039"/>
        <end position="1056"/>
    </location>
</feature>
<evidence type="ECO:0000259" key="10">
    <source>
        <dbReference type="PROSITE" id="PS50893"/>
    </source>
</evidence>
<feature type="transmembrane region" description="Helical" evidence="9">
    <location>
        <begin position="519"/>
        <end position="542"/>
    </location>
</feature>
<dbReference type="Pfam" id="PF24357">
    <property type="entry name" value="TMD0_ABC"/>
    <property type="match status" value="1"/>
</dbReference>
<keyword evidence="2" id="KW-0813">Transport</keyword>
<dbReference type="InterPro" id="IPR044746">
    <property type="entry name" value="ABCC_6TM_D1"/>
</dbReference>
<feature type="transmembrane region" description="Helical" evidence="9">
    <location>
        <begin position="275"/>
        <end position="295"/>
    </location>
</feature>
<dbReference type="SUPFAM" id="SSF52540">
    <property type="entry name" value="P-loop containing nucleoside triphosphate hydrolases"/>
    <property type="match status" value="2"/>
</dbReference>
<keyword evidence="5" id="KW-0547">Nucleotide-binding</keyword>
<dbReference type="HOGENOM" id="CLU_000604_27_5_1"/>
<dbReference type="GO" id="GO:0140359">
    <property type="term" value="F:ABC-type transporter activity"/>
    <property type="evidence" value="ECO:0007669"/>
    <property type="project" value="InterPro"/>
</dbReference>
<evidence type="ECO:0000313" key="13">
    <source>
        <dbReference type="Proteomes" id="UP000039046"/>
    </source>
</evidence>
<keyword evidence="4 9" id="KW-0812">Transmembrane</keyword>
<evidence type="ECO:0000256" key="2">
    <source>
        <dbReference type="ARBA" id="ARBA00022448"/>
    </source>
</evidence>